<dbReference type="GO" id="GO:0003677">
    <property type="term" value="F:DNA binding"/>
    <property type="evidence" value="ECO:0007669"/>
    <property type="project" value="UniProtKB-KW"/>
</dbReference>
<organism evidence="6 7">
    <name type="scientific">Aspergillus minisclerotigenes</name>
    <dbReference type="NCBI Taxonomy" id="656917"/>
    <lineage>
        <taxon>Eukaryota</taxon>
        <taxon>Fungi</taxon>
        <taxon>Dikarya</taxon>
        <taxon>Ascomycota</taxon>
        <taxon>Pezizomycotina</taxon>
        <taxon>Eurotiomycetes</taxon>
        <taxon>Eurotiomycetidae</taxon>
        <taxon>Eurotiales</taxon>
        <taxon>Aspergillaceae</taxon>
        <taxon>Aspergillus</taxon>
        <taxon>Aspergillus subgen. Circumdati</taxon>
    </lineage>
</organism>
<dbReference type="GO" id="GO:0008270">
    <property type="term" value="F:zinc ion binding"/>
    <property type="evidence" value="ECO:0007669"/>
    <property type="project" value="InterPro"/>
</dbReference>
<keyword evidence="7" id="KW-1185">Reference proteome</keyword>
<dbReference type="SMART" id="SM00066">
    <property type="entry name" value="GAL4"/>
    <property type="match status" value="1"/>
</dbReference>
<feature type="non-terminal residue" evidence="6">
    <location>
        <position position="71"/>
    </location>
</feature>
<sequence length="71" mass="8277">MMADRQSSNKQPARTRVRAGNACTRCHEKRIKCDAMNQMPCTHCLRDRHAECVLRETKRGTYTRTGLRQKI</sequence>
<protein>
    <recommendedName>
        <fullName evidence="5">Zn(2)-C6 fungal-type domain-containing protein</fullName>
    </recommendedName>
</protein>
<keyword evidence="4" id="KW-0539">Nucleus</keyword>
<evidence type="ECO:0000313" key="6">
    <source>
        <dbReference type="EMBL" id="KAB8269066.1"/>
    </source>
</evidence>
<evidence type="ECO:0000256" key="1">
    <source>
        <dbReference type="ARBA" id="ARBA00023015"/>
    </source>
</evidence>
<dbReference type="Gene3D" id="4.10.240.10">
    <property type="entry name" value="Zn(2)-C6 fungal-type DNA-binding domain"/>
    <property type="match status" value="1"/>
</dbReference>
<dbReference type="GO" id="GO:0000981">
    <property type="term" value="F:DNA-binding transcription factor activity, RNA polymerase II-specific"/>
    <property type="evidence" value="ECO:0007669"/>
    <property type="project" value="InterPro"/>
</dbReference>
<evidence type="ECO:0000256" key="3">
    <source>
        <dbReference type="ARBA" id="ARBA00023163"/>
    </source>
</evidence>
<evidence type="ECO:0000313" key="7">
    <source>
        <dbReference type="Proteomes" id="UP000326289"/>
    </source>
</evidence>
<dbReference type="PROSITE" id="PS50048">
    <property type="entry name" value="ZN2_CY6_FUNGAL_2"/>
    <property type="match status" value="1"/>
</dbReference>
<evidence type="ECO:0000256" key="2">
    <source>
        <dbReference type="ARBA" id="ARBA00023125"/>
    </source>
</evidence>
<keyword evidence="1" id="KW-0805">Transcription regulation</keyword>
<dbReference type="Pfam" id="PF00172">
    <property type="entry name" value="Zn_clus"/>
    <property type="match status" value="1"/>
</dbReference>
<keyword evidence="2" id="KW-0238">DNA-binding</keyword>
<dbReference type="GO" id="GO:0009893">
    <property type="term" value="P:positive regulation of metabolic process"/>
    <property type="evidence" value="ECO:0007669"/>
    <property type="project" value="UniProtKB-ARBA"/>
</dbReference>
<reference evidence="6 7" key="1">
    <citation type="submission" date="2019-04" db="EMBL/GenBank/DDBJ databases">
        <title>Fungal friends and foes A comparative genomics study of 23 Aspergillus species from section Flavi.</title>
        <authorList>
            <consortium name="DOE Joint Genome Institute"/>
            <person name="Kjaerbolling I."/>
            <person name="Vesth T.C."/>
            <person name="Frisvad J.C."/>
            <person name="Nybo J.L."/>
            <person name="Theobald S."/>
            <person name="Kildgaard S."/>
            <person name="Petersen T.I."/>
            <person name="Kuo A."/>
            <person name="Sato A."/>
            <person name="Lyhne E.K."/>
            <person name="Kogle M.E."/>
            <person name="Wiebenga A."/>
            <person name="Kun R.S."/>
            <person name="Lubbers R.J."/>
            <person name="Makela M.R."/>
            <person name="Barry K."/>
            <person name="Chovatia M."/>
            <person name="Clum A."/>
            <person name="Daum C."/>
            <person name="Haridas S."/>
            <person name="He G."/>
            <person name="LaButti K."/>
            <person name="Lipzen A."/>
            <person name="Mondo S."/>
            <person name="Pangilinan J."/>
            <person name="Riley R."/>
            <person name="Salamov A."/>
            <person name="Simmons B.A."/>
            <person name="Magnuson J.K."/>
            <person name="Henrissat B."/>
            <person name="Mortensen U.H."/>
            <person name="Larsen T.O."/>
            <person name="De vries R.P."/>
            <person name="Grigoriev I.V."/>
            <person name="Machida M."/>
            <person name="Baker S.E."/>
            <person name="Andersen M.R."/>
        </authorList>
    </citation>
    <scope>NUCLEOTIDE SEQUENCE [LARGE SCALE GENOMIC DNA]</scope>
    <source>
        <strain evidence="6 7">CBS 117635</strain>
    </source>
</reference>
<dbReference type="InterPro" id="IPR001138">
    <property type="entry name" value="Zn2Cys6_DnaBD"/>
</dbReference>
<gene>
    <name evidence="6" type="ORF">BDV30DRAFT_217379</name>
</gene>
<dbReference type="AlphaFoldDB" id="A0A5N6IRD7"/>
<dbReference type="EMBL" id="ML732854">
    <property type="protein sequence ID" value="KAB8269066.1"/>
    <property type="molecule type" value="Genomic_DNA"/>
</dbReference>
<evidence type="ECO:0000256" key="4">
    <source>
        <dbReference type="ARBA" id="ARBA00023242"/>
    </source>
</evidence>
<dbReference type="InterPro" id="IPR036864">
    <property type="entry name" value="Zn2-C6_fun-type_DNA-bd_sf"/>
</dbReference>
<proteinExistence type="predicted"/>
<accession>A0A5N6IRD7</accession>
<dbReference type="PROSITE" id="PS00463">
    <property type="entry name" value="ZN2_CY6_FUNGAL_1"/>
    <property type="match status" value="1"/>
</dbReference>
<dbReference type="Proteomes" id="UP000326289">
    <property type="component" value="Unassembled WGS sequence"/>
</dbReference>
<keyword evidence="3" id="KW-0804">Transcription</keyword>
<dbReference type="SUPFAM" id="SSF57701">
    <property type="entry name" value="Zn2/Cys6 DNA-binding domain"/>
    <property type="match status" value="1"/>
</dbReference>
<evidence type="ECO:0000259" key="5">
    <source>
        <dbReference type="PROSITE" id="PS50048"/>
    </source>
</evidence>
<feature type="domain" description="Zn(2)-C6 fungal-type" evidence="5">
    <location>
        <begin position="22"/>
        <end position="54"/>
    </location>
</feature>
<name>A0A5N6IRD7_9EURO</name>